<feature type="compositionally biased region" description="Basic and acidic residues" evidence="2">
    <location>
        <begin position="256"/>
        <end position="267"/>
    </location>
</feature>
<dbReference type="RefSeq" id="WP_400188782.1">
    <property type="nucleotide sequence ID" value="NZ_JBGORX010000011.1"/>
</dbReference>
<evidence type="ECO:0000256" key="2">
    <source>
        <dbReference type="SAM" id="MobiDB-lite"/>
    </source>
</evidence>
<name>A0ABW8DFF6_9GAMM</name>
<gene>
    <name evidence="3" type="ORF">ACD661_15535</name>
</gene>
<reference evidence="3 4" key="1">
    <citation type="submission" date="2024-08" db="EMBL/GenBank/DDBJ databases">
        <title>Draft Genome Sequence of Legionella lytica strain DSB2004, Isolated From a Fire Sprinkler System.</title>
        <authorList>
            <person name="Everhart A.D."/>
            <person name="Kidane D.T."/>
            <person name="Farone A.L."/>
            <person name="Farone M.B."/>
        </authorList>
    </citation>
    <scope>NUCLEOTIDE SEQUENCE [LARGE SCALE GENOMIC DNA]</scope>
    <source>
        <strain evidence="3 4">DSB2004</strain>
    </source>
</reference>
<sequence length="267" mass="30685">MTSLNGLQVSLIELTEELHEQFRQEIETLSDENINLTNHVALLNQECSTLSTTIEQLRTNEHRLKNLVTTLESSVEQLKKSSDTQSELYEQACVQLEAIRSEYEHNKIQLAEYMQKVTQVHEEVEEDRIKTQKTIHILTKSVSSLTKVLTLGEEQRAVFEKNLTSYLDDNSQKFENFLEVISQAATQTAATTERFTDSTNDFRSLLNEQKRLFDKIETLVEQHNEAKTSMPTPTLPAHTPFGLFSEKPPTTNPSQEEYRTTPEIEVH</sequence>
<evidence type="ECO:0000313" key="3">
    <source>
        <dbReference type="EMBL" id="MFJ1269970.1"/>
    </source>
</evidence>
<evidence type="ECO:0000313" key="4">
    <source>
        <dbReference type="Proteomes" id="UP001615550"/>
    </source>
</evidence>
<accession>A0ABW8DFF6</accession>
<feature type="coiled-coil region" evidence="1">
    <location>
        <begin position="12"/>
        <end position="60"/>
    </location>
</feature>
<dbReference type="EMBL" id="JBGORX010000011">
    <property type="protein sequence ID" value="MFJ1269970.1"/>
    <property type="molecule type" value="Genomic_DNA"/>
</dbReference>
<keyword evidence="4" id="KW-1185">Reference proteome</keyword>
<feature type="region of interest" description="Disordered" evidence="2">
    <location>
        <begin position="225"/>
        <end position="267"/>
    </location>
</feature>
<organism evidence="3 4">
    <name type="scientific">Legionella lytica</name>
    <dbReference type="NCBI Taxonomy" id="96232"/>
    <lineage>
        <taxon>Bacteria</taxon>
        <taxon>Pseudomonadati</taxon>
        <taxon>Pseudomonadota</taxon>
        <taxon>Gammaproteobacteria</taxon>
        <taxon>Legionellales</taxon>
        <taxon>Legionellaceae</taxon>
        <taxon>Legionella</taxon>
    </lineage>
</organism>
<protein>
    <recommendedName>
        <fullName evidence="5">Chromosome partition protein Smc</fullName>
    </recommendedName>
</protein>
<proteinExistence type="predicted"/>
<comment type="caution">
    <text evidence="3">The sequence shown here is derived from an EMBL/GenBank/DDBJ whole genome shotgun (WGS) entry which is preliminary data.</text>
</comment>
<evidence type="ECO:0008006" key="5">
    <source>
        <dbReference type="Google" id="ProtNLM"/>
    </source>
</evidence>
<keyword evidence="1" id="KW-0175">Coiled coil</keyword>
<evidence type="ECO:0000256" key="1">
    <source>
        <dbReference type="SAM" id="Coils"/>
    </source>
</evidence>
<dbReference type="Proteomes" id="UP001615550">
    <property type="component" value="Unassembled WGS sequence"/>
</dbReference>